<feature type="non-terminal residue" evidence="1">
    <location>
        <position position="1"/>
    </location>
</feature>
<sequence>ISVSNISSSCGKIFLMCSPPSSVTISKLQIEEQGMGGGTVLSSLTCMFEPLRFINLKHYYPRFLGEVGQRLSARQDQ</sequence>
<organism evidence="1 2">
    <name type="scientific">Thalictrum thalictroides</name>
    <name type="common">Rue-anemone</name>
    <name type="synonym">Anemone thalictroides</name>
    <dbReference type="NCBI Taxonomy" id="46969"/>
    <lineage>
        <taxon>Eukaryota</taxon>
        <taxon>Viridiplantae</taxon>
        <taxon>Streptophyta</taxon>
        <taxon>Embryophyta</taxon>
        <taxon>Tracheophyta</taxon>
        <taxon>Spermatophyta</taxon>
        <taxon>Magnoliopsida</taxon>
        <taxon>Ranunculales</taxon>
        <taxon>Ranunculaceae</taxon>
        <taxon>Thalictroideae</taxon>
        <taxon>Thalictrum</taxon>
    </lineage>
</organism>
<dbReference type="Proteomes" id="UP000554482">
    <property type="component" value="Unassembled WGS sequence"/>
</dbReference>
<protein>
    <submittedName>
        <fullName evidence="1">Uncharacterized protein</fullName>
    </submittedName>
</protein>
<accession>A0A7J6VKK1</accession>
<keyword evidence="2" id="KW-1185">Reference proteome</keyword>
<name>A0A7J6VKK1_THATH</name>
<reference evidence="1 2" key="1">
    <citation type="submission" date="2020-06" db="EMBL/GenBank/DDBJ databases">
        <title>Transcriptomic and genomic resources for Thalictrum thalictroides and T. hernandezii: Facilitating candidate gene discovery in an emerging model plant lineage.</title>
        <authorList>
            <person name="Arias T."/>
            <person name="Riano-Pachon D.M."/>
            <person name="Di Stilio V.S."/>
        </authorList>
    </citation>
    <scope>NUCLEOTIDE SEQUENCE [LARGE SCALE GENOMIC DNA]</scope>
    <source>
        <strain evidence="2">cv. WT478/WT964</strain>
        <tissue evidence="1">Leaves</tissue>
    </source>
</reference>
<gene>
    <name evidence="1" type="ORF">FRX31_025551</name>
</gene>
<proteinExistence type="predicted"/>
<comment type="caution">
    <text evidence="1">The sequence shown here is derived from an EMBL/GenBank/DDBJ whole genome shotgun (WGS) entry which is preliminary data.</text>
</comment>
<evidence type="ECO:0000313" key="1">
    <source>
        <dbReference type="EMBL" id="KAF5184862.1"/>
    </source>
</evidence>
<evidence type="ECO:0000313" key="2">
    <source>
        <dbReference type="Proteomes" id="UP000554482"/>
    </source>
</evidence>
<dbReference type="AlphaFoldDB" id="A0A7J6VKK1"/>
<dbReference type="EMBL" id="JABWDY010031495">
    <property type="protein sequence ID" value="KAF5184862.1"/>
    <property type="molecule type" value="Genomic_DNA"/>
</dbReference>